<feature type="region of interest" description="Disordered" evidence="1">
    <location>
        <begin position="31"/>
        <end position="61"/>
    </location>
</feature>
<name>A0A834XZU2_APHGI</name>
<evidence type="ECO:0000313" key="2">
    <source>
        <dbReference type="EMBL" id="KAF7995258.1"/>
    </source>
</evidence>
<organism evidence="2 3">
    <name type="scientific">Aphidius gifuensis</name>
    <name type="common">Parasitoid wasp</name>
    <dbReference type="NCBI Taxonomy" id="684658"/>
    <lineage>
        <taxon>Eukaryota</taxon>
        <taxon>Metazoa</taxon>
        <taxon>Ecdysozoa</taxon>
        <taxon>Arthropoda</taxon>
        <taxon>Hexapoda</taxon>
        <taxon>Insecta</taxon>
        <taxon>Pterygota</taxon>
        <taxon>Neoptera</taxon>
        <taxon>Endopterygota</taxon>
        <taxon>Hymenoptera</taxon>
        <taxon>Apocrita</taxon>
        <taxon>Ichneumonoidea</taxon>
        <taxon>Braconidae</taxon>
        <taxon>Aphidiinae</taxon>
        <taxon>Aphidius</taxon>
    </lineage>
</organism>
<gene>
    <name evidence="2" type="ORF">HCN44_004730</name>
</gene>
<comment type="caution">
    <text evidence="2">The sequence shown here is derived from an EMBL/GenBank/DDBJ whole genome shotgun (WGS) entry which is preliminary data.</text>
</comment>
<keyword evidence="3" id="KW-1185">Reference proteome</keyword>
<sequence length="131" mass="14265">MHNFLLTVRVTKVVDATEEAIEITKNSTDVAKANEEEKRNKREAKAEAKKDEKTDEIQGRLLEGFNRPNLNVKPTWGVSFDLPQDGNGGGSGRYPINPYGENPLLNPYRGYGGGGANGINLGLVSVNPLLV</sequence>
<evidence type="ECO:0000256" key="1">
    <source>
        <dbReference type="SAM" id="MobiDB-lite"/>
    </source>
</evidence>
<evidence type="ECO:0000313" key="3">
    <source>
        <dbReference type="Proteomes" id="UP000639338"/>
    </source>
</evidence>
<protein>
    <submittedName>
        <fullName evidence="2">Uncharacterized protein</fullName>
    </submittedName>
</protein>
<dbReference type="OrthoDB" id="5949700at2759"/>
<dbReference type="Proteomes" id="UP000639338">
    <property type="component" value="Unassembled WGS sequence"/>
</dbReference>
<proteinExistence type="predicted"/>
<dbReference type="AlphaFoldDB" id="A0A834XZU2"/>
<feature type="region of interest" description="Disordered" evidence="1">
    <location>
        <begin position="76"/>
        <end position="95"/>
    </location>
</feature>
<dbReference type="EMBL" id="JACMRX010000002">
    <property type="protein sequence ID" value="KAF7995258.1"/>
    <property type="molecule type" value="Genomic_DNA"/>
</dbReference>
<accession>A0A834XZU2</accession>
<reference evidence="2 3" key="1">
    <citation type="submission" date="2020-08" db="EMBL/GenBank/DDBJ databases">
        <title>Aphidius gifuensis genome sequencing and assembly.</title>
        <authorList>
            <person name="Du Z."/>
        </authorList>
    </citation>
    <scope>NUCLEOTIDE SEQUENCE [LARGE SCALE GENOMIC DNA]</scope>
    <source>
        <strain evidence="2">YNYX2018</strain>
        <tissue evidence="2">Adults</tissue>
    </source>
</reference>
<feature type="compositionally biased region" description="Basic and acidic residues" evidence="1">
    <location>
        <begin position="32"/>
        <end position="58"/>
    </location>
</feature>